<dbReference type="PANTHER" id="PTHR20858:SF17">
    <property type="entry name" value="HYDROXYMETHYLPYRIMIDINE_PHOSPHOMETHYLPYRIMIDINE KINASE THI20-RELATED"/>
    <property type="match status" value="1"/>
</dbReference>
<dbReference type="InterPro" id="IPR013749">
    <property type="entry name" value="PM/HMP-P_kinase-1"/>
</dbReference>
<dbReference type="KEGG" id="lft:FG051_11800"/>
<evidence type="ECO:0000256" key="4">
    <source>
        <dbReference type="ARBA" id="ARBA00009879"/>
    </source>
</evidence>
<organism evidence="17 18">
    <name type="scientific">Companilactobacillus futsaii</name>
    <dbReference type="NCBI Taxonomy" id="938155"/>
    <lineage>
        <taxon>Bacteria</taxon>
        <taxon>Bacillati</taxon>
        <taxon>Bacillota</taxon>
        <taxon>Bacilli</taxon>
        <taxon>Lactobacillales</taxon>
        <taxon>Lactobacillaceae</taxon>
        <taxon>Companilactobacillus</taxon>
    </lineage>
</organism>
<evidence type="ECO:0000256" key="12">
    <source>
        <dbReference type="ARBA" id="ARBA00022977"/>
    </source>
</evidence>
<evidence type="ECO:0000256" key="7">
    <source>
        <dbReference type="ARBA" id="ARBA00019161"/>
    </source>
</evidence>
<dbReference type="GO" id="GO:0009228">
    <property type="term" value="P:thiamine biosynthetic process"/>
    <property type="evidence" value="ECO:0007669"/>
    <property type="project" value="UniProtKB-KW"/>
</dbReference>
<evidence type="ECO:0000256" key="5">
    <source>
        <dbReference type="ARBA" id="ARBA00012135"/>
    </source>
</evidence>
<sequence>MNEFKQVLTIAGSDSDGSAGAQADLKTFMSRGVYGMSVLTAAVAGNSYGIHDSVNLPIDFIKNEIKDIKDDFKISAFKNGMLSDSKIIHTIAEEIKDKPFGTFILDPVIITKHGAMLLETEAYQTLINELFPFADLITPNFYEAKKLSGMELNNKEDFAKAALELRKLGPKNIMIKGKHMDGSQDTVDDYVLLESGKSFWISEPFIDTEHINGTGDTLSSCIVAEIAKGKSMENAIKISKNYTYNAIKNEIAVGHKYGPINHFVDSTISTDLQS</sequence>
<evidence type="ECO:0000256" key="13">
    <source>
        <dbReference type="ARBA" id="ARBA00037917"/>
    </source>
</evidence>
<name>A0A5B7T5R1_9LACO</name>
<protein>
    <recommendedName>
        <fullName evidence="7">Hydroxymethylpyrimidine/phosphomethylpyrimidine kinase</fullName>
        <ecNumber evidence="5">2.7.1.49</ecNumber>
        <ecNumber evidence="6">2.7.4.7</ecNumber>
    </recommendedName>
    <alternativeName>
        <fullName evidence="14">Hydroxymethylpyrimidine kinase</fullName>
    </alternativeName>
    <alternativeName>
        <fullName evidence="15">Hydroxymethylpyrimidine phosphate kinase</fullName>
    </alternativeName>
</protein>
<comment type="pathway">
    <text evidence="3">Cofactor biosynthesis; thiamine diphosphate biosynthesis; 4-amino-2-methyl-5-diphosphomethylpyrimidine from 5-amino-1-(5-phospho-D-ribosyl)imidazole: step 3/3.</text>
</comment>
<dbReference type="GO" id="GO:0005524">
    <property type="term" value="F:ATP binding"/>
    <property type="evidence" value="ECO:0007669"/>
    <property type="project" value="UniProtKB-KW"/>
</dbReference>
<dbReference type="InterPro" id="IPR004399">
    <property type="entry name" value="HMP/HMP-P_kinase_dom"/>
</dbReference>
<keyword evidence="11" id="KW-0067">ATP-binding</keyword>
<dbReference type="GO" id="GO:0008902">
    <property type="term" value="F:hydroxymethylpyrimidine kinase activity"/>
    <property type="evidence" value="ECO:0007669"/>
    <property type="project" value="UniProtKB-EC"/>
</dbReference>
<comment type="similarity">
    <text evidence="4">Belongs to the ThiD family.</text>
</comment>
<evidence type="ECO:0000313" key="18">
    <source>
        <dbReference type="Proteomes" id="UP000310673"/>
    </source>
</evidence>
<evidence type="ECO:0000256" key="10">
    <source>
        <dbReference type="ARBA" id="ARBA00022777"/>
    </source>
</evidence>
<keyword evidence="10 17" id="KW-0418">Kinase</keyword>
<keyword evidence="12" id="KW-0784">Thiamine biosynthesis</keyword>
<comment type="pathway">
    <text evidence="13">Cofactor biosynthesis; thiamine diphosphate biosynthesis; 4-amino-2-methyl-5-diphosphomethylpyrimidine from 5-amino-1-(5-phospho-D-ribosyl)imidazole: step 2/3.</text>
</comment>
<proteinExistence type="inferred from homology"/>
<accession>A0A5B7T5R1</accession>
<evidence type="ECO:0000256" key="9">
    <source>
        <dbReference type="ARBA" id="ARBA00022741"/>
    </source>
</evidence>
<dbReference type="GO" id="GO:0008972">
    <property type="term" value="F:phosphomethylpyrimidine kinase activity"/>
    <property type="evidence" value="ECO:0007669"/>
    <property type="project" value="UniProtKB-EC"/>
</dbReference>
<dbReference type="EC" id="2.7.4.7" evidence="6"/>
<dbReference type="GO" id="GO:0005829">
    <property type="term" value="C:cytosol"/>
    <property type="evidence" value="ECO:0007669"/>
    <property type="project" value="TreeGrafter"/>
</dbReference>
<dbReference type="SUPFAM" id="SSF53613">
    <property type="entry name" value="Ribokinase-like"/>
    <property type="match status" value="1"/>
</dbReference>
<evidence type="ECO:0000256" key="15">
    <source>
        <dbReference type="ARBA" id="ARBA00043176"/>
    </source>
</evidence>
<keyword evidence="9" id="KW-0547">Nucleotide-binding</keyword>
<dbReference type="PANTHER" id="PTHR20858">
    <property type="entry name" value="PHOSPHOMETHYLPYRIMIDINE KINASE"/>
    <property type="match status" value="1"/>
</dbReference>
<evidence type="ECO:0000256" key="14">
    <source>
        <dbReference type="ARBA" id="ARBA00042102"/>
    </source>
</evidence>
<dbReference type="Gene3D" id="3.40.1190.20">
    <property type="match status" value="1"/>
</dbReference>
<dbReference type="CDD" id="cd01169">
    <property type="entry name" value="HMPP_kinase"/>
    <property type="match status" value="1"/>
</dbReference>
<dbReference type="AlphaFoldDB" id="A0A5B7T5R1"/>
<evidence type="ECO:0000256" key="11">
    <source>
        <dbReference type="ARBA" id="ARBA00022840"/>
    </source>
</evidence>
<gene>
    <name evidence="17" type="primary">thiD</name>
    <name evidence="17" type="ORF">FG051_11800</name>
</gene>
<evidence type="ECO:0000256" key="1">
    <source>
        <dbReference type="ARBA" id="ARBA00000151"/>
    </source>
</evidence>
<evidence type="ECO:0000256" key="2">
    <source>
        <dbReference type="ARBA" id="ARBA00000565"/>
    </source>
</evidence>
<keyword evidence="8 17" id="KW-0808">Transferase</keyword>
<dbReference type="EMBL" id="CP040736">
    <property type="protein sequence ID" value="QCX25732.1"/>
    <property type="molecule type" value="Genomic_DNA"/>
</dbReference>
<evidence type="ECO:0000256" key="6">
    <source>
        <dbReference type="ARBA" id="ARBA00012963"/>
    </source>
</evidence>
<dbReference type="Proteomes" id="UP000310673">
    <property type="component" value="Chromosome"/>
</dbReference>
<feature type="domain" description="Pyridoxamine kinase/Phosphomethylpyrimidine kinase" evidence="16">
    <location>
        <begin position="14"/>
        <end position="261"/>
    </location>
</feature>
<dbReference type="FunFam" id="3.40.1190.20:FF:000003">
    <property type="entry name" value="Phosphomethylpyrimidine kinase ThiD"/>
    <property type="match status" value="1"/>
</dbReference>
<evidence type="ECO:0000256" key="8">
    <source>
        <dbReference type="ARBA" id="ARBA00022679"/>
    </source>
</evidence>
<evidence type="ECO:0000256" key="3">
    <source>
        <dbReference type="ARBA" id="ARBA00004769"/>
    </source>
</evidence>
<dbReference type="InterPro" id="IPR029056">
    <property type="entry name" value="Ribokinase-like"/>
</dbReference>
<dbReference type="STRING" id="1423818.FC88_GL002016"/>
<dbReference type="Pfam" id="PF08543">
    <property type="entry name" value="Phos_pyr_kin"/>
    <property type="match status" value="1"/>
</dbReference>
<comment type="catalytic activity">
    <reaction evidence="2">
        <text>4-amino-2-methyl-5-(phosphooxymethyl)pyrimidine + ATP = 4-amino-2-methyl-5-(diphosphooxymethyl)pyrimidine + ADP</text>
        <dbReference type="Rhea" id="RHEA:19893"/>
        <dbReference type="ChEBI" id="CHEBI:30616"/>
        <dbReference type="ChEBI" id="CHEBI:57841"/>
        <dbReference type="ChEBI" id="CHEBI:58354"/>
        <dbReference type="ChEBI" id="CHEBI:456216"/>
        <dbReference type="EC" id="2.7.4.7"/>
    </reaction>
</comment>
<comment type="catalytic activity">
    <reaction evidence="1">
        <text>4-amino-5-hydroxymethyl-2-methylpyrimidine + ATP = 4-amino-2-methyl-5-(phosphooxymethyl)pyrimidine + ADP + H(+)</text>
        <dbReference type="Rhea" id="RHEA:23096"/>
        <dbReference type="ChEBI" id="CHEBI:15378"/>
        <dbReference type="ChEBI" id="CHEBI:16892"/>
        <dbReference type="ChEBI" id="CHEBI:30616"/>
        <dbReference type="ChEBI" id="CHEBI:58354"/>
        <dbReference type="ChEBI" id="CHEBI:456216"/>
        <dbReference type="EC" id="2.7.1.49"/>
    </reaction>
</comment>
<evidence type="ECO:0000259" key="16">
    <source>
        <dbReference type="Pfam" id="PF08543"/>
    </source>
</evidence>
<dbReference type="NCBIfam" id="TIGR00097">
    <property type="entry name" value="HMP-P_kinase"/>
    <property type="match status" value="1"/>
</dbReference>
<evidence type="ECO:0000313" key="17">
    <source>
        <dbReference type="EMBL" id="QCX25732.1"/>
    </source>
</evidence>
<reference evidence="17 18" key="1">
    <citation type="submission" date="2019-05" db="EMBL/GenBank/DDBJ databases">
        <title>Genome Sequence of Lactobacillus futsaii Y97, a Potential Probiotic Strain Isolated from the Futsai of Taiwan.</title>
        <authorList>
            <person name="Du X."/>
        </authorList>
    </citation>
    <scope>NUCLEOTIDE SEQUENCE [LARGE SCALE GENOMIC DNA]</scope>
    <source>
        <strain evidence="17 18">Y97</strain>
    </source>
</reference>
<dbReference type="EC" id="2.7.1.49" evidence="5"/>